<reference evidence="1 2" key="1">
    <citation type="submission" date="2015-10" db="EMBL/GenBank/DDBJ databases">
        <title>Genome analyses suggest a sexual origin of heterokaryosis in a supposedly ancient asexual fungus.</title>
        <authorList>
            <person name="Ropars J."/>
            <person name="Sedzielewska K."/>
            <person name="Noel J."/>
            <person name="Charron P."/>
            <person name="Farinelli L."/>
            <person name="Marton T."/>
            <person name="Kruger M."/>
            <person name="Pelin A."/>
            <person name="Brachmann A."/>
            <person name="Corradi N."/>
        </authorList>
    </citation>
    <scope>NUCLEOTIDE SEQUENCE [LARGE SCALE GENOMIC DNA]</scope>
    <source>
        <strain evidence="1 2">A4</strain>
    </source>
</reference>
<accession>A0A2I1HTM6</accession>
<gene>
    <name evidence="1" type="ORF">RhiirA4_488390</name>
</gene>
<proteinExistence type="predicted"/>
<evidence type="ECO:0000313" key="1">
    <source>
        <dbReference type="EMBL" id="PKY62244.1"/>
    </source>
</evidence>
<sequence length="50" mass="5881">MSFCTNSTNLIYWAETRKGSRNSIYYSIDQNEVLARVNFGISRRIKLSEF</sequence>
<evidence type="ECO:0000313" key="2">
    <source>
        <dbReference type="Proteomes" id="UP000234323"/>
    </source>
</evidence>
<keyword evidence="2" id="KW-1185">Reference proteome</keyword>
<protein>
    <submittedName>
        <fullName evidence="1">Uncharacterized protein</fullName>
    </submittedName>
</protein>
<name>A0A2I1HTM6_9GLOM</name>
<comment type="caution">
    <text evidence="1">The sequence shown here is derived from an EMBL/GenBank/DDBJ whole genome shotgun (WGS) entry which is preliminary data.</text>
</comment>
<organism evidence="1 2">
    <name type="scientific">Rhizophagus irregularis</name>
    <dbReference type="NCBI Taxonomy" id="588596"/>
    <lineage>
        <taxon>Eukaryota</taxon>
        <taxon>Fungi</taxon>
        <taxon>Fungi incertae sedis</taxon>
        <taxon>Mucoromycota</taxon>
        <taxon>Glomeromycotina</taxon>
        <taxon>Glomeromycetes</taxon>
        <taxon>Glomerales</taxon>
        <taxon>Glomeraceae</taxon>
        <taxon>Rhizophagus</taxon>
    </lineage>
</organism>
<dbReference type="Proteomes" id="UP000234323">
    <property type="component" value="Unassembled WGS sequence"/>
</dbReference>
<dbReference type="AlphaFoldDB" id="A0A2I1HTM6"/>
<dbReference type="EMBL" id="LLXI01006710">
    <property type="protein sequence ID" value="PKY62244.1"/>
    <property type="molecule type" value="Genomic_DNA"/>
</dbReference>